<feature type="region of interest" description="Disordered" evidence="1">
    <location>
        <begin position="163"/>
        <end position="188"/>
    </location>
</feature>
<evidence type="ECO:0000256" key="1">
    <source>
        <dbReference type="SAM" id="MobiDB-lite"/>
    </source>
</evidence>
<evidence type="ECO:0000313" key="3">
    <source>
        <dbReference type="Proteomes" id="UP001432128"/>
    </source>
</evidence>
<organism evidence="2 3">
    <name type="scientific">Williamsia herbipolensis</name>
    <dbReference type="NCBI Taxonomy" id="1603258"/>
    <lineage>
        <taxon>Bacteria</taxon>
        <taxon>Bacillati</taxon>
        <taxon>Actinomycetota</taxon>
        <taxon>Actinomycetes</taxon>
        <taxon>Mycobacteriales</taxon>
        <taxon>Nocardiaceae</taxon>
        <taxon>Williamsia</taxon>
    </lineage>
</organism>
<evidence type="ECO:0000313" key="2">
    <source>
        <dbReference type="EMBL" id="WUM21790.1"/>
    </source>
</evidence>
<reference evidence="2 3" key="1">
    <citation type="submission" date="2022-10" db="EMBL/GenBank/DDBJ databases">
        <title>The complete genomes of actinobacterial strains from the NBC collection.</title>
        <authorList>
            <person name="Joergensen T.S."/>
            <person name="Alvarez Arevalo M."/>
            <person name="Sterndorff E.B."/>
            <person name="Faurdal D."/>
            <person name="Vuksanovic O."/>
            <person name="Mourched A.-S."/>
            <person name="Charusanti P."/>
            <person name="Shaw S."/>
            <person name="Blin K."/>
            <person name="Weber T."/>
        </authorList>
    </citation>
    <scope>NUCLEOTIDE SEQUENCE [LARGE SCALE GENOMIC DNA]</scope>
    <source>
        <strain evidence="2 3">NBC_00319</strain>
    </source>
</reference>
<feature type="compositionally biased region" description="Polar residues" evidence="1">
    <location>
        <begin position="170"/>
        <end position="188"/>
    </location>
</feature>
<protein>
    <recommendedName>
        <fullName evidence="4">SGNH hydrolase-type esterase domain-containing protein</fullName>
    </recommendedName>
</protein>
<dbReference type="AlphaFoldDB" id="A0AAU4K6V4"/>
<dbReference type="Proteomes" id="UP001432128">
    <property type="component" value="Chromosome"/>
</dbReference>
<dbReference type="KEGG" id="whr:OG579_08485"/>
<sequence length="511" mass="52478">MDAVTLGMAQADAKKRYPLKRSTAKALRPIATRGNNLGPSTYFSPNTQTSATYRVQHALIPGLTAYGLRAIYANFAGRFLGPSTLSVAASLEWGGKGYELPFLGAATASLPPGGRIVSDPAGITLDPYAYQLGLMSRTYVSCGSGGQWPIGLTLNATNGEGSSIGAPGTDLTNKQQKETLPSTPASSTAGAFSPVAILGITNADICALGIVTDSIGIGTGDSATAFAAGNTAYDNGFLVRAMNRQVPHMWMGKFGETAVQAALSAHFRAWSLDYCTHMICTMGRNDITAGSSVSVIANALITLWNLGAVRGLPVAQTTITPNTTSTDMWATVANQTIDPNDSVRVTLNTWLKAGAPMDLTAGTYLAVGTAGAVTIDDPRHPLDYVYDVAATVESATNSGRWKAAGRVVTDAAITANNTTVTSVTGAFTSADVGASVNIAGAGASGAMLSTYIKSVTNSTTVVLQGTPVTAVSAAAMAVDVYAVDGVHPGRIAHAAMAIPTLPFVAPLRFAA</sequence>
<accession>A0AAU4K6V4</accession>
<proteinExistence type="predicted"/>
<keyword evidence="3" id="KW-1185">Reference proteome</keyword>
<dbReference type="EMBL" id="CP108021">
    <property type="protein sequence ID" value="WUM21790.1"/>
    <property type="molecule type" value="Genomic_DNA"/>
</dbReference>
<dbReference type="RefSeq" id="WP_328858775.1">
    <property type="nucleotide sequence ID" value="NZ_CP108021.1"/>
</dbReference>
<name>A0AAU4K6V4_9NOCA</name>
<gene>
    <name evidence="2" type="ORF">OG579_08485</name>
</gene>
<evidence type="ECO:0008006" key="4">
    <source>
        <dbReference type="Google" id="ProtNLM"/>
    </source>
</evidence>